<accession>A0A7Z0DMF1</accession>
<keyword evidence="2" id="KW-1185">Reference proteome</keyword>
<proteinExistence type="predicted"/>
<comment type="caution">
    <text evidence="1">The sequence shown here is derived from an EMBL/GenBank/DDBJ whole genome shotgun (WGS) entry which is preliminary data.</text>
</comment>
<reference evidence="1 2" key="1">
    <citation type="submission" date="2020-07" db="EMBL/GenBank/DDBJ databases">
        <title>Sequencing the genomes of 1000 actinobacteria strains.</title>
        <authorList>
            <person name="Klenk H.-P."/>
        </authorList>
    </citation>
    <scope>NUCLEOTIDE SEQUENCE [LARGE SCALE GENOMIC DNA]</scope>
    <source>
        <strain evidence="1 2">DSM 26487</strain>
    </source>
</reference>
<dbReference type="RefSeq" id="WP_179658479.1">
    <property type="nucleotide sequence ID" value="NZ_JACBZR010000001.1"/>
</dbReference>
<sequence>MLISYKLIDLDNVGDSGSAARALASSLLANAESLVIYHQESDQLGATADALALTRTEQSLLPILRTVGVCGASRTDPSSFGTSFTEPSSSIPRQCGWPKVV</sequence>
<name>A0A7Z0DMF1_9ACTN</name>
<dbReference type="AlphaFoldDB" id="A0A7Z0DMF1"/>
<evidence type="ECO:0000313" key="2">
    <source>
        <dbReference type="Proteomes" id="UP000564496"/>
    </source>
</evidence>
<evidence type="ECO:0000313" key="1">
    <source>
        <dbReference type="EMBL" id="NYI78073.1"/>
    </source>
</evidence>
<protein>
    <submittedName>
        <fullName evidence="1">Uncharacterized protein</fullName>
    </submittedName>
</protein>
<organism evidence="1 2">
    <name type="scientific">Nocardioides panzhihuensis</name>
    <dbReference type="NCBI Taxonomy" id="860243"/>
    <lineage>
        <taxon>Bacteria</taxon>
        <taxon>Bacillati</taxon>
        <taxon>Actinomycetota</taxon>
        <taxon>Actinomycetes</taxon>
        <taxon>Propionibacteriales</taxon>
        <taxon>Nocardioidaceae</taxon>
        <taxon>Nocardioides</taxon>
    </lineage>
</organism>
<dbReference type="EMBL" id="JACBZR010000001">
    <property type="protein sequence ID" value="NYI78073.1"/>
    <property type="molecule type" value="Genomic_DNA"/>
</dbReference>
<gene>
    <name evidence="1" type="ORF">BJ988_002721</name>
</gene>
<dbReference type="Proteomes" id="UP000564496">
    <property type="component" value="Unassembled WGS sequence"/>
</dbReference>